<dbReference type="AlphaFoldDB" id="A0A645B6D8"/>
<reference evidence="2" key="1">
    <citation type="submission" date="2019-08" db="EMBL/GenBank/DDBJ databases">
        <authorList>
            <person name="Kucharzyk K."/>
            <person name="Murdoch R.W."/>
            <person name="Higgins S."/>
            <person name="Loffler F."/>
        </authorList>
    </citation>
    <scope>NUCLEOTIDE SEQUENCE</scope>
</reference>
<dbReference type="EMBL" id="VSSQ01017669">
    <property type="protein sequence ID" value="MPM60181.1"/>
    <property type="molecule type" value="Genomic_DNA"/>
</dbReference>
<sequence>MLHDVADIGQLGDGLVKAAHILDERLNIAHTDAALNGQPAAQNADRHIPKVADKSHQRHHQAG</sequence>
<feature type="compositionally biased region" description="Basic and acidic residues" evidence="1">
    <location>
        <begin position="44"/>
        <end position="55"/>
    </location>
</feature>
<gene>
    <name evidence="2" type="ORF">SDC9_107029</name>
</gene>
<proteinExistence type="predicted"/>
<feature type="region of interest" description="Disordered" evidence="1">
    <location>
        <begin position="37"/>
        <end position="63"/>
    </location>
</feature>
<evidence type="ECO:0000313" key="2">
    <source>
        <dbReference type="EMBL" id="MPM60181.1"/>
    </source>
</evidence>
<accession>A0A645B6D8</accession>
<protein>
    <submittedName>
        <fullName evidence="2">Uncharacterized protein</fullName>
    </submittedName>
</protein>
<organism evidence="2">
    <name type="scientific">bioreactor metagenome</name>
    <dbReference type="NCBI Taxonomy" id="1076179"/>
    <lineage>
        <taxon>unclassified sequences</taxon>
        <taxon>metagenomes</taxon>
        <taxon>ecological metagenomes</taxon>
    </lineage>
</organism>
<evidence type="ECO:0000256" key="1">
    <source>
        <dbReference type="SAM" id="MobiDB-lite"/>
    </source>
</evidence>
<comment type="caution">
    <text evidence="2">The sequence shown here is derived from an EMBL/GenBank/DDBJ whole genome shotgun (WGS) entry which is preliminary data.</text>
</comment>
<name>A0A645B6D8_9ZZZZ</name>